<comment type="caution">
    <text evidence="2">The sequence shown here is derived from an EMBL/GenBank/DDBJ whole genome shotgun (WGS) entry which is preliminary data.</text>
</comment>
<accession>A0ABW0DL30</accession>
<proteinExistence type="predicted"/>
<dbReference type="RefSeq" id="WP_344646180.1">
    <property type="nucleotide sequence ID" value="NZ_BAAASS010000031.1"/>
</dbReference>
<feature type="compositionally biased region" description="Basic residues" evidence="1">
    <location>
        <begin position="207"/>
        <end position="220"/>
    </location>
</feature>
<sequence length="220" mass="24741">MTNRQRPYTDEELAELLGVRVPTTETDDQEQPGDVLGERVKTTVHDRLVRRTCEWCGDPIDYSGVGRPPRYCKDSHRKRASELRTAQARADRPVAAGGRTTEPVREVIERTETVTRTVVRRGPGEVRRVPAARSSGAPYTLPENAQEWFEALQYLAGDAQSGRFTPDQRALLLGACEYVIEELGRGSGLFPAPIPAPPVQPQLSRAERRRREREARKKRG</sequence>
<evidence type="ECO:0000313" key="3">
    <source>
        <dbReference type="Proteomes" id="UP001596156"/>
    </source>
</evidence>
<name>A0ABW0DL30_STRFI</name>
<dbReference type="EMBL" id="JBHSKL010000075">
    <property type="protein sequence ID" value="MFC5230046.1"/>
    <property type="molecule type" value="Genomic_DNA"/>
</dbReference>
<protein>
    <submittedName>
        <fullName evidence="2">Uncharacterized protein</fullName>
    </submittedName>
</protein>
<dbReference type="Proteomes" id="UP001596156">
    <property type="component" value="Unassembled WGS sequence"/>
</dbReference>
<reference evidence="3" key="1">
    <citation type="journal article" date="2019" name="Int. J. Syst. Evol. Microbiol.">
        <title>The Global Catalogue of Microorganisms (GCM) 10K type strain sequencing project: providing services to taxonomists for standard genome sequencing and annotation.</title>
        <authorList>
            <consortium name="The Broad Institute Genomics Platform"/>
            <consortium name="The Broad Institute Genome Sequencing Center for Infectious Disease"/>
            <person name="Wu L."/>
            <person name="Ma J."/>
        </authorList>
    </citation>
    <scope>NUCLEOTIDE SEQUENCE [LARGE SCALE GENOMIC DNA]</scope>
    <source>
        <strain evidence="3">CCM 8479</strain>
    </source>
</reference>
<evidence type="ECO:0000313" key="2">
    <source>
        <dbReference type="EMBL" id="MFC5230046.1"/>
    </source>
</evidence>
<feature type="region of interest" description="Disordered" evidence="1">
    <location>
        <begin position="1"/>
        <end position="33"/>
    </location>
</feature>
<evidence type="ECO:0000256" key="1">
    <source>
        <dbReference type="SAM" id="MobiDB-lite"/>
    </source>
</evidence>
<keyword evidence="3" id="KW-1185">Reference proteome</keyword>
<organism evidence="2 3">
    <name type="scientific">Streptomyces fimbriatus</name>
    <dbReference type="NCBI Taxonomy" id="68197"/>
    <lineage>
        <taxon>Bacteria</taxon>
        <taxon>Bacillati</taxon>
        <taxon>Actinomycetota</taxon>
        <taxon>Actinomycetes</taxon>
        <taxon>Kitasatosporales</taxon>
        <taxon>Streptomycetaceae</taxon>
        <taxon>Streptomyces</taxon>
    </lineage>
</organism>
<gene>
    <name evidence="2" type="ORF">ACFPN6_37180</name>
</gene>
<feature type="region of interest" description="Disordered" evidence="1">
    <location>
        <begin position="189"/>
        <end position="220"/>
    </location>
</feature>